<evidence type="ECO:0008006" key="3">
    <source>
        <dbReference type="Google" id="ProtNLM"/>
    </source>
</evidence>
<evidence type="ECO:0000313" key="2">
    <source>
        <dbReference type="Proteomes" id="UP000277212"/>
    </source>
</evidence>
<gene>
    <name evidence="1" type="ORF">CDV36_008003</name>
</gene>
<dbReference type="PANTHER" id="PTHR32251:SF15">
    <property type="entry name" value="3-OXO-5-ALPHA-STEROID 4-DEHYDROGENASE (DUF1295)"/>
    <property type="match status" value="1"/>
</dbReference>
<dbReference type="EMBL" id="NKUJ01000139">
    <property type="protein sequence ID" value="RMJ12341.1"/>
    <property type="molecule type" value="Genomic_DNA"/>
</dbReference>
<organism evidence="1 2">
    <name type="scientific">Fusarium kuroshium</name>
    <dbReference type="NCBI Taxonomy" id="2010991"/>
    <lineage>
        <taxon>Eukaryota</taxon>
        <taxon>Fungi</taxon>
        <taxon>Dikarya</taxon>
        <taxon>Ascomycota</taxon>
        <taxon>Pezizomycotina</taxon>
        <taxon>Sordariomycetes</taxon>
        <taxon>Hypocreomycetidae</taxon>
        <taxon>Hypocreales</taxon>
        <taxon>Nectriaceae</taxon>
        <taxon>Fusarium</taxon>
        <taxon>Fusarium solani species complex</taxon>
    </lineage>
</organism>
<comment type="caution">
    <text evidence="1">The sequence shown here is derived from an EMBL/GenBank/DDBJ whole genome shotgun (WGS) entry which is preliminary data.</text>
</comment>
<dbReference type="GO" id="GO:0016020">
    <property type="term" value="C:membrane"/>
    <property type="evidence" value="ECO:0007669"/>
    <property type="project" value="TreeGrafter"/>
</dbReference>
<dbReference type="STRING" id="2010991.A0A3M2S455"/>
<accession>A0A3M2S455</accession>
<dbReference type="InterPro" id="IPR010721">
    <property type="entry name" value="UstE-like"/>
</dbReference>
<reference evidence="1 2" key="1">
    <citation type="submission" date="2017-06" db="EMBL/GenBank/DDBJ databases">
        <title>Comparative genomic analysis of Ambrosia Fusariam Clade fungi.</title>
        <authorList>
            <person name="Stajich J.E."/>
            <person name="Carrillo J."/>
            <person name="Kijimoto T."/>
            <person name="Eskalen A."/>
            <person name="O'Donnell K."/>
            <person name="Kasson M."/>
        </authorList>
    </citation>
    <scope>NUCLEOTIDE SEQUENCE [LARGE SCALE GENOMIC DNA]</scope>
    <source>
        <strain evidence="1">UCR3666</strain>
    </source>
</reference>
<dbReference type="PANTHER" id="PTHR32251">
    <property type="entry name" value="3-OXO-5-ALPHA-STEROID 4-DEHYDROGENASE"/>
    <property type="match status" value="1"/>
</dbReference>
<dbReference type="OrthoDB" id="67965at2759"/>
<protein>
    <recommendedName>
        <fullName evidence="3">Steroid 5-alpha reductase C-terminal domain-containing protein</fullName>
    </recommendedName>
</protein>
<dbReference type="Pfam" id="PF06966">
    <property type="entry name" value="DUF1295"/>
    <property type="match status" value="1"/>
</dbReference>
<proteinExistence type="predicted"/>
<dbReference type="AlphaFoldDB" id="A0A3M2S455"/>
<name>A0A3M2S455_9HYPO</name>
<evidence type="ECO:0000313" key="1">
    <source>
        <dbReference type="EMBL" id="RMJ12341.1"/>
    </source>
</evidence>
<dbReference type="Proteomes" id="UP000277212">
    <property type="component" value="Unassembled WGS sequence"/>
</dbReference>
<sequence length="267" mass="28522">MAESNKGGSKEFIQRDVKKPSPAGTITFLGLRGLDPVLQYSLLAGGGATLLSNLGISSISPDAVVHTGIQAIDALGLPLSHLIILAMAVGSAARQGYGLVKLSEIYFPPKAAIAVSVYNSFVNSVNTLLFVAAATSSTKAPVFPGTSIPYPLVIGPALYTVGIALEVGSEYQRKVFKDDPANKGKVMRSGLWNWARHINYGGYTLWRGAYSFASSGPVAGLVMGGGQAWDFITRAVPSLNRYCGERYGEQWESFKRDVKWTILPGIY</sequence>
<dbReference type="Gene3D" id="1.20.120.1630">
    <property type="match status" value="1"/>
</dbReference>
<keyword evidence="2" id="KW-1185">Reference proteome</keyword>